<dbReference type="Pfam" id="PF06985">
    <property type="entry name" value="HET"/>
    <property type="match status" value="1"/>
</dbReference>
<gene>
    <name evidence="2" type="ORF">B0T25DRAFT_548797</name>
</gene>
<dbReference type="PANTHER" id="PTHR33112">
    <property type="entry name" value="DOMAIN PROTEIN, PUTATIVE-RELATED"/>
    <property type="match status" value="1"/>
</dbReference>
<dbReference type="EMBL" id="JAUIQD010000005">
    <property type="protein sequence ID" value="KAK3349726.1"/>
    <property type="molecule type" value="Genomic_DNA"/>
</dbReference>
<proteinExistence type="predicted"/>
<dbReference type="AlphaFoldDB" id="A0AAJ0HFN3"/>
<comment type="caution">
    <text evidence="2">The sequence shown here is derived from an EMBL/GenBank/DDBJ whole genome shotgun (WGS) entry which is preliminary data.</text>
</comment>
<dbReference type="Proteomes" id="UP001275084">
    <property type="component" value="Unassembled WGS sequence"/>
</dbReference>
<evidence type="ECO:0000313" key="3">
    <source>
        <dbReference type="Proteomes" id="UP001275084"/>
    </source>
</evidence>
<organism evidence="2 3">
    <name type="scientific">Lasiosphaeria hispida</name>
    <dbReference type="NCBI Taxonomy" id="260671"/>
    <lineage>
        <taxon>Eukaryota</taxon>
        <taxon>Fungi</taxon>
        <taxon>Dikarya</taxon>
        <taxon>Ascomycota</taxon>
        <taxon>Pezizomycotina</taxon>
        <taxon>Sordariomycetes</taxon>
        <taxon>Sordariomycetidae</taxon>
        <taxon>Sordariales</taxon>
        <taxon>Lasiosphaeriaceae</taxon>
        <taxon>Lasiosphaeria</taxon>
    </lineage>
</organism>
<keyword evidence="3" id="KW-1185">Reference proteome</keyword>
<reference evidence="2" key="2">
    <citation type="submission" date="2023-06" db="EMBL/GenBank/DDBJ databases">
        <authorList>
            <consortium name="Lawrence Berkeley National Laboratory"/>
            <person name="Haridas S."/>
            <person name="Hensen N."/>
            <person name="Bonometti L."/>
            <person name="Westerberg I."/>
            <person name="Brannstrom I.O."/>
            <person name="Guillou S."/>
            <person name="Cros-Aarteil S."/>
            <person name="Calhoun S."/>
            <person name="Kuo A."/>
            <person name="Mondo S."/>
            <person name="Pangilinan J."/>
            <person name="Riley R."/>
            <person name="Labutti K."/>
            <person name="Andreopoulos B."/>
            <person name="Lipzen A."/>
            <person name="Chen C."/>
            <person name="Yanf M."/>
            <person name="Daum C."/>
            <person name="Ng V."/>
            <person name="Clum A."/>
            <person name="Steindorff A."/>
            <person name="Ohm R."/>
            <person name="Martin F."/>
            <person name="Silar P."/>
            <person name="Natvig D."/>
            <person name="Lalanne C."/>
            <person name="Gautier V."/>
            <person name="Ament-Velasquez S.L."/>
            <person name="Kruys A."/>
            <person name="Hutchinson M.I."/>
            <person name="Powell A.J."/>
            <person name="Barry K."/>
            <person name="Miller A.N."/>
            <person name="Grigoriev I.V."/>
            <person name="Debuchy R."/>
            <person name="Gladieux P."/>
            <person name="Thoren M.H."/>
            <person name="Johannesson H."/>
        </authorList>
    </citation>
    <scope>NUCLEOTIDE SEQUENCE</scope>
    <source>
        <strain evidence="2">CBS 955.72</strain>
    </source>
</reference>
<feature type="domain" description="Heterokaryon incompatibility" evidence="1">
    <location>
        <begin position="220"/>
        <end position="385"/>
    </location>
</feature>
<dbReference type="PANTHER" id="PTHR33112:SF16">
    <property type="entry name" value="HETEROKARYON INCOMPATIBILITY DOMAIN-CONTAINING PROTEIN"/>
    <property type="match status" value="1"/>
</dbReference>
<dbReference type="InterPro" id="IPR010730">
    <property type="entry name" value="HET"/>
</dbReference>
<evidence type="ECO:0000259" key="1">
    <source>
        <dbReference type="Pfam" id="PF06985"/>
    </source>
</evidence>
<accession>A0AAJ0HFN3</accession>
<protein>
    <submittedName>
        <fullName evidence="2">Heterokaryon incompatibility protein-domain-containing protein</fullName>
    </submittedName>
</protein>
<name>A0AAJ0HFN3_9PEZI</name>
<sequence length="716" mass="80787">MPPTRELCSSCVAAFSNPLPNYHEILDSAGVVYKCSRAQLCKSSCPMCIQIQAFLAKTEEKHGMANGNADEIEIRLAHLCGPPGGTSLPPWAEPDPRCRPEEVHPWEGREDTFEQWDGLKIWLAPDLYPYDPDARFALVADHATSAAVYVSNRPRPAGLDVTLDIVKLWIRRCDTQHASCGVTNAGGHAPSEMPRRLLSLSSSDIYPNIRVMEVSTPRRYIALSYCWGGGAEAAKQVKTRRASIADHQDRVSTQSLPQTIQDAVRVARALGIDYLWVDALCIVQDDDEDKNHEIARMGVIYTNAYLTLSASGASHCAEGFLDRPLTDYRDCDFFEVPLYRYKDSGPCAVKLSPLGGRNIWAKEYGNNLIFQGRELLHTRGWTFQETFLSPRMLIYSSLQPYWVCHEAFWSCGDPDAIDYLQNVSLSGSLELRKDFVTNSPIRSWPWAVVVQEFSSRQLTFLEDKPLALHAVRESFETQYDHLREYALGLFSSSAHVDLLWHSRYGAEPRKRLQGFPSWSWMSFDGGVSYHHQYAGTREDCIKRQEYFEVVTWPACDHFGRISPNSPLLKLAGMTKEVAIPHRFWKDGRASSQDMPCSSTYVLQLQSEDEEDEIDRIGHITFDEYRMPNSGEDFDDNPPSRYKCFECLLLTLERRDAEGGDISGSEEADGDYKGSFGLIIAPVPESAGKYLRIGFFKGRSNSVSYFDSAVRKECTLV</sequence>
<evidence type="ECO:0000313" key="2">
    <source>
        <dbReference type="EMBL" id="KAK3349726.1"/>
    </source>
</evidence>
<reference evidence="2" key="1">
    <citation type="journal article" date="2023" name="Mol. Phylogenet. Evol.">
        <title>Genome-scale phylogeny and comparative genomics of the fungal order Sordariales.</title>
        <authorList>
            <person name="Hensen N."/>
            <person name="Bonometti L."/>
            <person name="Westerberg I."/>
            <person name="Brannstrom I.O."/>
            <person name="Guillou S."/>
            <person name="Cros-Aarteil S."/>
            <person name="Calhoun S."/>
            <person name="Haridas S."/>
            <person name="Kuo A."/>
            <person name="Mondo S."/>
            <person name="Pangilinan J."/>
            <person name="Riley R."/>
            <person name="LaButti K."/>
            <person name="Andreopoulos B."/>
            <person name="Lipzen A."/>
            <person name="Chen C."/>
            <person name="Yan M."/>
            <person name="Daum C."/>
            <person name="Ng V."/>
            <person name="Clum A."/>
            <person name="Steindorff A."/>
            <person name="Ohm R.A."/>
            <person name="Martin F."/>
            <person name="Silar P."/>
            <person name="Natvig D.O."/>
            <person name="Lalanne C."/>
            <person name="Gautier V."/>
            <person name="Ament-Velasquez S.L."/>
            <person name="Kruys A."/>
            <person name="Hutchinson M.I."/>
            <person name="Powell A.J."/>
            <person name="Barry K."/>
            <person name="Miller A.N."/>
            <person name="Grigoriev I.V."/>
            <person name="Debuchy R."/>
            <person name="Gladieux P."/>
            <person name="Hiltunen Thoren M."/>
            <person name="Johannesson H."/>
        </authorList>
    </citation>
    <scope>NUCLEOTIDE SEQUENCE</scope>
    <source>
        <strain evidence="2">CBS 955.72</strain>
    </source>
</reference>